<proteinExistence type="predicted"/>
<sequence length="375" mass="43351">MHQSFFANTLFGFILPSWMESWTESVNGWLRSTFTSLDFDYLNHLFWLFLPIIIAFVLPAILIIFIYGCVIFLHIYGLRNRLREAYQSNIWDGARAGICSFWDAIGYIWHGYEVEGLQNIPDSGPALFVYYHGTLPIDIYYLIAKCVLFKKRTLHCVADKFIFKIPGWAKLCKVFCVTPGTIENCVQNLKEGNLLSIAPGGVREALFSNSSNYEIMWGDRLGFAKVAKQAKCPIIPVFTENCREAFRTPSFLRRLLRNLYEKIRFPLVPLYGGFPVKMITYLGPPIYFDFDNVTAIEIRDKVKSEIQLLIDEHQQLPGSIIRGMIQRFRTKVVVQKTTLFTNSNKETLYNVTRSQRLVEYKEFENEDDSSTPLLS</sequence>
<dbReference type="Proteomes" id="UP000095286">
    <property type="component" value="Unplaced"/>
</dbReference>
<reference evidence="2" key="1">
    <citation type="submission" date="2016-11" db="UniProtKB">
        <authorList>
            <consortium name="WormBaseParasite"/>
        </authorList>
    </citation>
    <scope>IDENTIFICATION</scope>
    <source>
        <strain evidence="2">KR3021</strain>
    </source>
</reference>
<name>A0AC35TVX4_9BILA</name>
<dbReference type="WBParaSite" id="RSKR_0000480850.1">
    <property type="protein sequence ID" value="RSKR_0000480850.1"/>
    <property type="gene ID" value="RSKR_0000480850"/>
</dbReference>
<protein>
    <submittedName>
        <fullName evidence="2">PlsC domain-containing protein</fullName>
    </submittedName>
</protein>
<accession>A0AC35TVX4</accession>
<evidence type="ECO:0000313" key="2">
    <source>
        <dbReference type="WBParaSite" id="RSKR_0000480850.1"/>
    </source>
</evidence>
<organism evidence="1 2">
    <name type="scientific">Rhabditophanes sp. KR3021</name>
    <dbReference type="NCBI Taxonomy" id="114890"/>
    <lineage>
        <taxon>Eukaryota</taxon>
        <taxon>Metazoa</taxon>
        <taxon>Ecdysozoa</taxon>
        <taxon>Nematoda</taxon>
        <taxon>Chromadorea</taxon>
        <taxon>Rhabditida</taxon>
        <taxon>Tylenchina</taxon>
        <taxon>Panagrolaimomorpha</taxon>
        <taxon>Strongyloidoidea</taxon>
        <taxon>Alloionematidae</taxon>
        <taxon>Rhabditophanes</taxon>
    </lineage>
</organism>
<evidence type="ECO:0000313" key="1">
    <source>
        <dbReference type="Proteomes" id="UP000095286"/>
    </source>
</evidence>